<evidence type="ECO:0000256" key="1">
    <source>
        <dbReference type="SAM" id="MobiDB-lite"/>
    </source>
</evidence>
<reference evidence="2 3" key="1">
    <citation type="submission" date="2018-09" db="EMBL/GenBank/DDBJ databases">
        <authorList>
            <person name="Zhu H."/>
        </authorList>
    </citation>
    <scope>NUCLEOTIDE SEQUENCE [LARGE SCALE GENOMIC DNA]</scope>
    <source>
        <strain evidence="2 3">K2W22B-5</strain>
    </source>
</reference>
<dbReference type="Pfam" id="PF13489">
    <property type="entry name" value="Methyltransf_23"/>
    <property type="match status" value="1"/>
</dbReference>
<dbReference type="EMBL" id="QYUL01000001">
    <property type="protein sequence ID" value="RJF83308.1"/>
    <property type="molecule type" value="Genomic_DNA"/>
</dbReference>
<organism evidence="2 3">
    <name type="scientific">Azospirillum cavernae</name>
    <dbReference type="NCBI Taxonomy" id="2320860"/>
    <lineage>
        <taxon>Bacteria</taxon>
        <taxon>Pseudomonadati</taxon>
        <taxon>Pseudomonadota</taxon>
        <taxon>Alphaproteobacteria</taxon>
        <taxon>Rhodospirillales</taxon>
        <taxon>Azospirillaceae</taxon>
        <taxon>Azospirillum</taxon>
    </lineage>
</organism>
<feature type="region of interest" description="Disordered" evidence="1">
    <location>
        <begin position="11"/>
        <end position="44"/>
    </location>
</feature>
<comment type="caution">
    <text evidence="2">The sequence shown here is derived from an EMBL/GenBank/DDBJ whole genome shotgun (WGS) entry which is preliminary data.</text>
</comment>
<accession>A0A418W002</accession>
<evidence type="ECO:0000313" key="2">
    <source>
        <dbReference type="EMBL" id="RJF83308.1"/>
    </source>
</evidence>
<sequence length="228" mass="24169">MRAVAARLGIGLNSARRDHPRQTPPQSRRATVTTDSHPTASPSSLPLASPWVLRFAPLVAAGGSVLDLACGSGRHLRLFHQRRHPVVGVDRDLGGVADLDGTDGVTLVQADLEGGADLEDGGPWPLPPGQPFAGIVVTNYLHRPLFPALLDALAPGGVLIYETFAIGNARFGRPSSPAFLLREGELLDLTRDRLRVVAFEQGEVAVPKPAVVQRICAVNGAGEPQRLD</sequence>
<dbReference type="AlphaFoldDB" id="A0A418W002"/>
<dbReference type="GO" id="GO:0008168">
    <property type="term" value="F:methyltransferase activity"/>
    <property type="evidence" value="ECO:0007669"/>
    <property type="project" value="UniProtKB-KW"/>
</dbReference>
<protein>
    <submittedName>
        <fullName evidence="2">Methyltransferase domain-containing protein</fullName>
    </submittedName>
</protein>
<dbReference type="InterPro" id="IPR029063">
    <property type="entry name" value="SAM-dependent_MTases_sf"/>
</dbReference>
<keyword evidence="3" id="KW-1185">Reference proteome</keyword>
<dbReference type="Proteomes" id="UP000283458">
    <property type="component" value="Unassembled WGS sequence"/>
</dbReference>
<gene>
    <name evidence="2" type="ORF">D3877_01010</name>
</gene>
<proteinExistence type="predicted"/>
<feature type="compositionally biased region" description="Polar residues" evidence="1">
    <location>
        <begin position="24"/>
        <end position="37"/>
    </location>
</feature>
<dbReference type="GO" id="GO:0032259">
    <property type="term" value="P:methylation"/>
    <property type="evidence" value="ECO:0007669"/>
    <property type="project" value="UniProtKB-KW"/>
</dbReference>
<keyword evidence="2" id="KW-0489">Methyltransferase</keyword>
<dbReference type="Gene3D" id="3.40.50.150">
    <property type="entry name" value="Vaccinia Virus protein VP39"/>
    <property type="match status" value="1"/>
</dbReference>
<evidence type="ECO:0000313" key="3">
    <source>
        <dbReference type="Proteomes" id="UP000283458"/>
    </source>
</evidence>
<dbReference type="OrthoDB" id="5298787at2"/>
<name>A0A418W002_9PROT</name>
<dbReference type="SUPFAM" id="SSF53335">
    <property type="entry name" value="S-adenosyl-L-methionine-dependent methyltransferases"/>
    <property type="match status" value="1"/>
</dbReference>
<dbReference type="CDD" id="cd02440">
    <property type="entry name" value="AdoMet_MTases"/>
    <property type="match status" value="1"/>
</dbReference>
<keyword evidence="2" id="KW-0808">Transferase</keyword>